<feature type="compositionally biased region" description="Basic and acidic residues" evidence="1">
    <location>
        <begin position="124"/>
        <end position="133"/>
    </location>
</feature>
<feature type="region of interest" description="Disordered" evidence="1">
    <location>
        <begin position="116"/>
        <end position="145"/>
    </location>
</feature>
<evidence type="ECO:0000313" key="2">
    <source>
        <dbReference type="EMBL" id="KAL1496477.1"/>
    </source>
</evidence>
<name>A0AB34IDA6_PRYPA</name>
<sequence length="391" mass="42863">MAPFTFAVVIKGPLSHFTSLVLQYYLTQLWDPSTTAVAFSHNTASCSNNATALLALKAAHPRRFDFVLSPRPPRLGKGFRNAQREAAHHGVALALRRWRPAYVLLHRPDAAFRRAARSPPSRGCSDRCRRDATGGRGWASAPSRRGATDLGDMHGRFHLDDHCMFGEAAEVARYWSIHNPLYRRALPNSTALPPEVYEWYATHPSRLLCDTPGPESENGYLWVLWDGDEAELPSTQALFDEAAGRAFLFSPHAVGDYASVQLGPAGHRTRAGLMTLAHFPLRAGRCPDGTSAAGVPLWRGCDSSWNSQVPRHFGIGRAPYLAAFLCDARADKSGAMECRVNVTRAQVLNETRKGSPWPCPDPDEAAGFVDRHSAACAPSPVPPRAPGARWR</sequence>
<dbReference type="EMBL" id="JBGBPQ010000029">
    <property type="protein sequence ID" value="KAL1496477.1"/>
    <property type="molecule type" value="Genomic_DNA"/>
</dbReference>
<evidence type="ECO:0000313" key="3">
    <source>
        <dbReference type="Proteomes" id="UP001515480"/>
    </source>
</evidence>
<dbReference type="Proteomes" id="UP001515480">
    <property type="component" value="Unassembled WGS sequence"/>
</dbReference>
<reference evidence="2 3" key="1">
    <citation type="journal article" date="2024" name="Science">
        <title>Giant polyketide synthase enzymes in the biosynthesis of giant marine polyether toxins.</title>
        <authorList>
            <person name="Fallon T.R."/>
            <person name="Shende V.V."/>
            <person name="Wierzbicki I.H."/>
            <person name="Pendleton A.L."/>
            <person name="Watervoot N.F."/>
            <person name="Auber R.P."/>
            <person name="Gonzalez D.J."/>
            <person name="Wisecaver J.H."/>
            <person name="Moore B.S."/>
        </authorList>
    </citation>
    <scope>NUCLEOTIDE SEQUENCE [LARGE SCALE GENOMIC DNA]</scope>
    <source>
        <strain evidence="2 3">12B1</strain>
    </source>
</reference>
<organism evidence="2 3">
    <name type="scientific">Prymnesium parvum</name>
    <name type="common">Toxic golden alga</name>
    <dbReference type="NCBI Taxonomy" id="97485"/>
    <lineage>
        <taxon>Eukaryota</taxon>
        <taxon>Haptista</taxon>
        <taxon>Haptophyta</taxon>
        <taxon>Prymnesiophyceae</taxon>
        <taxon>Prymnesiales</taxon>
        <taxon>Prymnesiaceae</taxon>
        <taxon>Prymnesium</taxon>
    </lineage>
</organism>
<evidence type="ECO:0000256" key="1">
    <source>
        <dbReference type="SAM" id="MobiDB-lite"/>
    </source>
</evidence>
<comment type="caution">
    <text evidence="2">The sequence shown here is derived from an EMBL/GenBank/DDBJ whole genome shotgun (WGS) entry which is preliminary data.</text>
</comment>
<proteinExistence type="predicted"/>
<accession>A0AB34IDA6</accession>
<dbReference type="AlphaFoldDB" id="A0AB34IDA6"/>
<protein>
    <recommendedName>
        <fullName evidence="4">Protein xylosyltransferase</fullName>
    </recommendedName>
</protein>
<keyword evidence="3" id="KW-1185">Reference proteome</keyword>
<gene>
    <name evidence="2" type="ORF">AB1Y20_016431</name>
</gene>
<evidence type="ECO:0008006" key="4">
    <source>
        <dbReference type="Google" id="ProtNLM"/>
    </source>
</evidence>